<dbReference type="InterPro" id="IPR000719">
    <property type="entry name" value="Prot_kinase_dom"/>
</dbReference>
<feature type="compositionally biased region" description="Basic and acidic residues" evidence="1">
    <location>
        <begin position="76"/>
        <end position="89"/>
    </location>
</feature>
<dbReference type="Proteomes" id="UP001610563">
    <property type="component" value="Unassembled WGS sequence"/>
</dbReference>
<proteinExistence type="predicted"/>
<name>A0ABR4FWI6_9EURO</name>
<evidence type="ECO:0000259" key="2">
    <source>
        <dbReference type="PROSITE" id="PS50011"/>
    </source>
</evidence>
<evidence type="ECO:0000313" key="3">
    <source>
        <dbReference type="EMBL" id="KAL2787590.1"/>
    </source>
</evidence>
<sequence length="508" mass="56182">MTNKSRKAKFVAEAGPVESGRSAPSKANKKRKAKKDLNNPRSSPNAEEPVAETPRKDADPPKSPVGWPSSSRSSPTRKESFHKDTHKDAGSPTPSAWAASNPVTPPAAKQPWADAISSGGRTVKPHALPLSHDAHPSAGTTTETNKAKASGEESTPIHQMTRIITKIKSVSIGKTGGEFVSLQELQSKTLTKLVECGHVQTKDESTPTTAFVGLKRKGLQYTVVFTTPCDGSERTFANDCMDRYLDGEYRSLAELLIPLLLPVYEEADDNPVSEDNFGSFLQASETYLRLVPVAADGTLEPYPEFARSQRIDWDFFIRENTPTCPMWKLSDVKRFRPHSHTSMIYEVDIGDNLNSVVFKRVDSYRRFLQEYQTLLHCGQVGIRSPRVLGLLGVGTRWAGFIMTKISASFCLEDRNAVSVQATSIQSPLADRKRWFEQISNAIHILHRDGYIWGDVKAANVLIDDDDNACLIDFEGGCSLGWVDDDLADSEEGDLQGLDRLRDFLKLDE</sequence>
<dbReference type="EMBL" id="JBFTWV010000094">
    <property type="protein sequence ID" value="KAL2787590.1"/>
    <property type="molecule type" value="Genomic_DNA"/>
</dbReference>
<reference evidence="3 4" key="1">
    <citation type="submission" date="2024-07" db="EMBL/GenBank/DDBJ databases">
        <title>Section-level genome sequencing and comparative genomics of Aspergillus sections Usti and Cavernicolus.</title>
        <authorList>
            <consortium name="Lawrence Berkeley National Laboratory"/>
            <person name="Nybo J.L."/>
            <person name="Vesth T.C."/>
            <person name="Theobald S."/>
            <person name="Frisvad J.C."/>
            <person name="Larsen T.O."/>
            <person name="Kjaerboelling I."/>
            <person name="Rothschild-Mancinelli K."/>
            <person name="Lyhne E.K."/>
            <person name="Kogle M.E."/>
            <person name="Barry K."/>
            <person name="Clum A."/>
            <person name="Na H."/>
            <person name="Ledsgaard L."/>
            <person name="Lin J."/>
            <person name="Lipzen A."/>
            <person name="Kuo A."/>
            <person name="Riley R."/>
            <person name="Mondo S."/>
            <person name="Labutti K."/>
            <person name="Haridas S."/>
            <person name="Pangalinan J."/>
            <person name="Salamov A.A."/>
            <person name="Simmons B.A."/>
            <person name="Magnuson J.K."/>
            <person name="Chen J."/>
            <person name="Drula E."/>
            <person name="Henrissat B."/>
            <person name="Wiebenga A."/>
            <person name="Lubbers R.J."/>
            <person name="Gomes A.C."/>
            <person name="Makela M.R."/>
            <person name="Stajich J."/>
            <person name="Grigoriev I.V."/>
            <person name="Mortensen U.H."/>
            <person name="De Vries R.P."/>
            <person name="Baker S.E."/>
            <person name="Andersen M.R."/>
        </authorList>
    </citation>
    <scope>NUCLEOTIDE SEQUENCE [LARGE SCALE GENOMIC DNA]</scope>
    <source>
        <strain evidence="3 4">CBS 209.92</strain>
    </source>
</reference>
<dbReference type="InterPro" id="IPR011009">
    <property type="entry name" value="Kinase-like_dom_sf"/>
</dbReference>
<protein>
    <recommendedName>
        <fullName evidence="2">Protein kinase domain-containing protein</fullName>
    </recommendedName>
</protein>
<gene>
    <name evidence="3" type="ORF">BJX66DRAFT_310690</name>
</gene>
<dbReference type="SUPFAM" id="SSF56112">
    <property type="entry name" value="Protein kinase-like (PK-like)"/>
    <property type="match status" value="1"/>
</dbReference>
<dbReference type="PROSITE" id="PS50011">
    <property type="entry name" value="PROTEIN_KINASE_DOM"/>
    <property type="match status" value="1"/>
</dbReference>
<feature type="domain" description="Protein kinase" evidence="2">
    <location>
        <begin position="266"/>
        <end position="508"/>
    </location>
</feature>
<keyword evidence="4" id="KW-1185">Reference proteome</keyword>
<feature type="region of interest" description="Disordered" evidence="1">
    <location>
        <begin position="1"/>
        <end position="156"/>
    </location>
</feature>
<organism evidence="3 4">
    <name type="scientific">Aspergillus keveii</name>
    <dbReference type="NCBI Taxonomy" id="714993"/>
    <lineage>
        <taxon>Eukaryota</taxon>
        <taxon>Fungi</taxon>
        <taxon>Dikarya</taxon>
        <taxon>Ascomycota</taxon>
        <taxon>Pezizomycotina</taxon>
        <taxon>Eurotiomycetes</taxon>
        <taxon>Eurotiomycetidae</taxon>
        <taxon>Eurotiales</taxon>
        <taxon>Aspergillaceae</taxon>
        <taxon>Aspergillus</taxon>
        <taxon>Aspergillus subgen. Nidulantes</taxon>
    </lineage>
</organism>
<dbReference type="Gene3D" id="1.10.510.10">
    <property type="entry name" value="Transferase(Phosphotransferase) domain 1"/>
    <property type="match status" value="1"/>
</dbReference>
<evidence type="ECO:0000256" key="1">
    <source>
        <dbReference type="SAM" id="MobiDB-lite"/>
    </source>
</evidence>
<feature type="compositionally biased region" description="Low complexity" evidence="1">
    <location>
        <begin position="64"/>
        <end position="74"/>
    </location>
</feature>
<comment type="caution">
    <text evidence="3">The sequence shown here is derived from an EMBL/GenBank/DDBJ whole genome shotgun (WGS) entry which is preliminary data.</text>
</comment>
<evidence type="ECO:0000313" key="4">
    <source>
        <dbReference type="Proteomes" id="UP001610563"/>
    </source>
</evidence>
<accession>A0ABR4FWI6</accession>